<evidence type="ECO:0000313" key="3">
    <source>
        <dbReference type="Proteomes" id="UP000015523"/>
    </source>
</evidence>
<evidence type="ECO:0000313" key="2">
    <source>
        <dbReference type="EMBL" id="EQB31083.1"/>
    </source>
</evidence>
<feature type="transmembrane region" description="Helical" evidence="1">
    <location>
        <begin position="156"/>
        <end position="175"/>
    </location>
</feature>
<proteinExistence type="predicted"/>
<sequence length="382" mass="43235">MRANRAGVVEKFKRKLFYLGGYDPRGVRFYHQLYREQAERYGALSGETVTVSPRRSAPGSAARWIVENESAGVETDYEFLRWEDLVGRSWIRNPLQLAWRSLFTYAGFLRFLDIPTIRRLKRGTLITLLYPPALALLFPLIGMLLVGGALCLLLPWYVALPVGLAAGILLSGRPLNKLIVPWLLRFFHFNHQLAAKGYDAEFSARIDQFAARIAATLDEPYDEILFVAHSNGSILAASVMNRILALRQGKMPENFALVTLGHCIPLIGCRADARWFHEDLRGVAAQDFRWIDIGSPPDGAVFHLIDPMAIVARESRPRLTLLSPRFHRFYDPATYHSGWGSKYEIHFDYLRVGDVLSPLDYLSLTAGRRTIDEAVALFRTIS</sequence>
<keyword evidence="3" id="KW-1185">Reference proteome</keyword>
<reference evidence="2 3" key="1">
    <citation type="journal article" date="2013" name="Genome Announc.">
        <title>Draft Genome Sequence of Sphingobium ummariense Strain RL-3, a Hexachlorocyclohexane-Degrading Bacterium.</title>
        <authorList>
            <person name="Kohli P."/>
            <person name="Dua A."/>
            <person name="Sangwan N."/>
            <person name="Oldach P."/>
            <person name="Khurana J.P."/>
            <person name="Lal R."/>
        </authorList>
    </citation>
    <scope>NUCLEOTIDE SEQUENCE [LARGE SCALE GENOMIC DNA]</scope>
    <source>
        <strain evidence="2 3">RL-3</strain>
    </source>
</reference>
<dbReference type="STRING" id="1346791.M529_16170"/>
<evidence type="ECO:0000256" key="1">
    <source>
        <dbReference type="SAM" id="Phobius"/>
    </source>
</evidence>
<dbReference type="eggNOG" id="COG0596">
    <property type="taxonomic scope" value="Bacteria"/>
</dbReference>
<organism evidence="2 3">
    <name type="scientific">Sphingobium ummariense RL-3</name>
    <dbReference type="NCBI Taxonomy" id="1346791"/>
    <lineage>
        <taxon>Bacteria</taxon>
        <taxon>Pseudomonadati</taxon>
        <taxon>Pseudomonadota</taxon>
        <taxon>Alphaproteobacteria</taxon>
        <taxon>Sphingomonadales</taxon>
        <taxon>Sphingomonadaceae</taxon>
        <taxon>Sphingobium</taxon>
    </lineage>
</organism>
<gene>
    <name evidence="2" type="ORF">M529_16170</name>
</gene>
<name>T0KC35_9SPHN</name>
<keyword evidence="1" id="KW-0812">Transmembrane</keyword>
<protein>
    <submittedName>
        <fullName evidence="2">Uncharacterized protein</fullName>
    </submittedName>
</protein>
<feature type="transmembrane region" description="Helical" evidence="1">
    <location>
        <begin position="128"/>
        <end position="150"/>
    </location>
</feature>
<dbReference type="EMBL" id="AUWY01000111">
    <property type="protein sequence ID" value="EQB31083.1"/>
    <property type="molecule type" value="Genomic_DNA"/>
</dbReference>
<dbReference type="PATRIC" id="fig|1346791.3.peg.3115"/>
<dbReference type="AlphaFoldDB" id="T0KC35"/>
<accession>T0KC35</accession>
<keyword evidence="1" id="KW-0472">Membrane</keyword>
<keyword evidence="1" id="KW-1133">Transmembrane helix</keyword>
<dbReference type="Proteomes" id="UP000015523">
    <property type="component" value="Unassembled WGS sequence"/>
</dbReference>
<comment type="caution">
    <text evidence="2">The sequence shown here is derived from an EMBL/GenBank/DDBJ whole genome shotgun (WGS) entry which is preliminary data.</text>
</comment>